<accession>A0A8J2U7I0</accession>
<dbReference type="Gene3D" id="3.40.630.30">
    <property type="match status" value="1"/>
</dbReference>
<dbReference type="AlphaFoldDB" id="A0A8J2U7I0"/>
<reference evidence="2" key="1">
    <citation type="journal article" date="2019" name="Int. J. Syst. Evol. Microbiol.">
        <title>The Global Catalogue of Microorganisms (GCM) 10K type strain sequencing project: providing services to taxonomists for standard genome sequencing and annotation.</title>
        <authorList>
            <consortium name="The Broad Institute Genomics Platform"/>
            <consortium name="The Broad Institute Genome Sequencing Center for Infectious Disease"/>
            <person name="Wu L."/>
            <person name="Ma J."/>
        </authorList>
    </citation>
    <scope>NUCLEOTIDE SEQUENCE [LARGE SCALE GENOMIC DNA]</scope>
    <source>
        <strain evidence="2">CGMCC 1.10130</strain>
    </source>
</reference>
<dbReference type="InterPro" id="IPR016181">
    <property type="entry name" value="Acyl_CoA_acyltransferase"/>
</dbReference>
<comment type="caution">
    <text evidence="1">The sequence shown here is derived from an EMBL/GenBank/DDBJ whole genome shotgun (WGS) entry which is preliminary data.</text>
</comment>
<evidence type="ECO:0000313" key="2">
    <source>
        <dbReference type="Proteomes" id="UP000619743"/>
    </source>
</evidence>
<evidence type="ECO:0008006" key="3">
    <source>
        <dbReference type="Google" id="ProtNLM"/>
    </source>
</evidence>
<dbReference type="OrthoDB" id="582214at2"/>
<keyword evidence="2" id="KW-1185">Reference proteome</keyword>
<dbReference type="RefSeq" id="WP_087506675.1">
    <property type="nucleotide sequence ID" value="NZ_BMDX01000016.1"/>
</dbReference>
<gene>
    <name evidence="1" type="ORF">GCM10011369_27670</name>
</gene>
<proteinExistence type="predicted"/>
<dbReference type="EMBL" id="BMDX01000016">
    <property type="protein sequence ID" value="GGA84125.1"/>
    <property type="molecule type" value="Genomic_DNA"/>
</dbReference>
<dbReference type="Pfam" id="PF13444">
    <property type="entry name" value="Acetyltransf_5"/>
    <property type="match status" value="1"/>
</dbReference>
<dbReference type="NCBIfam" id="TIGR03694">
    <property type="entry name" value="exosort_acyl"/>
    <property type="match status" value="1"/>
</dbReference>
<name>A0A8J2U7I0_9GAMM</name>
<sequence>MNRKLRRLAQLPVIGKIVSWGGQLLVSREGRKIAKHFSKFLKPVVAYHVDSVNETFRIRHQVYCEELEFEDPKPEKMEKDDFDKFSRYCLIQRKQTLDHAGTIRVVSPQNDDELLPIEKYCQHALEGADLKPTDFKRNEVCEMSRLAVPADYRRRQMDKYKGAATGVINESSYSKEELRCFPFLAIGLYLAGAALAIRSGNKHCFVMMEPRLARSMAFIGVKFKQLGPAVDYHGLRAPYYINAEMLHASLPRGFKRLFAVIDKEIEEQREQARLEAMSPSEQFCETQKRMYQ</sequence>
<organism evidence="1 2">
    <name type="scientific">Neiella marina</name>
    <dbReference type="NCBI Taxonomy" id="508461"/>
    <lineage>
        <taxon>Bacteria</taxon>
        <taxon>Pseudomonadati</taxon>
        <taxon>Pseudomonadota</taxon>
        <taxon>Gammaproteobacteria</taxon>
        <taxon>Alteromonadales</taxon>
        <taxon>Echinimonadaceae</taxon>
        <taxon>Neiella</taxon>
    </lineage>
</organism>
<dbReference type="SUPFAM" id="SSF55729">
    <property type="entry name" value="Acyl-CoA N-acyltransferases (Nat)"/>
    <property type="match status" value="1"/>
</dbReference>
<protein>
    <recommendedName>
        <fullName evidence="3">PEP-CTERM/exosortase system-associated acyltransferase</fullName>
    </recommendedName>
</protein>
<dbReference type="InterPro" id="IPR022484">
    <property type="entry name" value="PEP-CTERM/exosrtase_acylTfrase"/>
</dbReference>
<dbReference type="Proteomes" id="UP000619743">
    <property type="component" value="Unassembled WGS sequence"/>
</dbReference>
<evidence type="ECO:0000313" key="1">
    <source>
        <dbReference type="EMBL" id="GGA84125.1"/>
    </source>
</evidence>